<name>A0A926DXI2_9FIRM</name>
<evidence type="ECO:0000313" key="2">
    <source>
        <dbReference type="EMBL" id="MBC8547253.1"/>
    </source>
</evidence>
<keyword evidence="3" id="KW-1185">Reference proteome</keyword>
<evidence type="ECO:0000259" key="1">
    <source>
        <dbReference type="PROSITE" id="PS50943"/>
    </source>
</evidence>
<dbReference type="PROSITE" id="PS50943">
    <property type="entry name" value="HTH_CROC1"/>
    <property type="match status" value="1"/>
</dbReference>
<dbReference type="Gene3D" id="1.10.260.40">
    <property type="entry name" value="lambda repressor-like DNA-binding domains"/>
    <property type="match status" value="1"/>
</dbReference>
<protein>
    <submittedName>
        <fullName evidence="2">XRE family transcriptional regulator</fullName>
    </submittedName>
</protein>
<feature type="domain" description="HTH cro/C1-type" evidence="1">
    <location>
        <begin position="50"/>
        <end position="64"/>
    </location>
</feature>
<evidence type="ECO:0000313" key="3">
    <source>
        <dbReference type="Proteomes" id="UP000653127"/>
    </source>
</evidence>
<comment type="caution">
    <text evidence="2">The sequence shown here is derived from an EMBL/GenBank/DDBJ whole genome shotgun (WGS) entry which is preliminary data.</text>
</comment>
<proteinExistence type="predicted"/>
<sequence>MYITQDIALRIKNRAKVQKIAIKTMLADCEMNINAISEFGKGKQLSCISLARIADYLDCSVDYLLGRTDKPEINK</sequence>
<dbReference type="GO" id="GO:0003677">
    <property type="term" value="F:DNA binding"/>
    <property type="evidence" value="ECO:0007669"/>
    <property type="project" value="InterPro"/>
</dbReference>
<dbReference type="RefSeq" id="WP_249283328.1">
    <property type="nucleotide sequence ID" value="NZ_JACRST010000016.1"/>
</dbReference>
<organism evidence="2 3">
    <name type="scientific">Ligaoa zhengdingensis</name>
    <dbReference type="NCBI Taxonomy" id="2763658"/>
    <lineage>
        <taxon>Bacteria</taxon>
        <taxon>Bacillati</taxon>
        <taxon>Bacillota</taxon>
        <taxon>Clostridia</taxon>
        <taxon>Eubacteriales</taxon>
        <taxon>Oscillospiraceae</taxon>
        <taxon>Ligaoa</taxon>
    </lineage>
</organism>
<dbReference type="Proteomes" id="UP000653127">
    <property type="component" value="Unassembled WGS sequence"/>
</dbReference>
<gene>
    <name evidence="2" type="ORF">H8711_09985</name>
</gene>
<dbReference type="AlphaFoldDB" id="A0A926DXI2"/>
<dbReference type="InterPro" id="IPR010982">
    <property type="entry name" value="Lambda_DNA-bd_dom_sf"/>
</dbReference>
<reference evidence="2" key="1">
    <citation type="submission" date="2020-08" db="EMBL/GenBank/DDBJ databases">
        <title>Genome public.</title>
        <authorList>
            <person name="Liu C."/>
            <person name="Sun Q."/>
        </authorList>
    </citation>
    <scope>NUCLEOTIDE SEQUENCE</scope>
    <source>
        <strain evidence="2">NSJ-31</strain>
    </source>
</reference>
<dbReference type="InterPro" id="IPR001387">
    <property type="entry name" value="Cro/C1-type_HTH"/>
</dbReference>
<dbReference type="SUPFAM" id="SSF47413">
    <property type="entry name" value="lambda repressor-like DNA-binding domains"/>
    <property type="match status" value="1"/>
</dbReference>
<accession>A0A926DXI2</accession>
<dbReference type="EMBL" id="JACRST010000016">
    <property type="protein sequence ID" value="MBC8547253.1"/>
    <property type="molecule type" value="Genomic_DNA"/>
</dbReference>